<dbReference type="EMBL" id="BPRE01000010">
    <property type="protein sequence ID" value="GJE76826.1"/>
    <property type="molecule type" value="Genomic_DNA"/>
</dbReference>
<evidence type="ECO:0000313" key="10">
    <source>
        <dbReference type="Proteomes" id="UP001055093"/>
    </source>
</evidence>
<keyword evidence="2" id="KW-1003">Cell membrane</keyword>
<feature type="transmembrane region" description="Helical" evidence="8">
    <location>
        <begin position="199"/>
        <end position="222"/>
    </location>
</feature>
<evidence type="ECO:0000256" key="7">
    <source>
        <dbReference type="ARBA" id="ARBA00024033"/>
    </source>
</evidence>
<evidence type="ECO:0000256" key="8">
    <source>
        <dbReference type="SAM" id="Phobius"/>
    </source>
</evidence>
<keyword evidence="5 8" id="KW-1133">Transmembrane helix</keyword>
<feature type="transmembrane region" description="Helical" evidence="8">
    <location>
        <begin position="125"/>
        <end position="149"/>
    </location>
</feature>
<evidence type="ECO:0000256" key="4">
    <source>
        <dbReference type="ARBA" id="ARBA00022692"/>
    </source>
</evidence>
<evidence type="ECO:0000256" key="2">
    <source>
        <dbReference type="ARBA" id="ARBA00022475"/>
    </source>
</evidence>
<feature type="transmembrane region" description="Helical" evidence="8">
    <location>
        <begin position="90"/>
        <end position="118"/>
    </location>
</feature>
<dbReference type="Proteomes" id="UP001055093">
    <property type="component" value="Unassembled WGS sequence"/>
</dbReference>
<dbReference type="InterPro" id="IPR018584">
    <property type="entry name" value="GT87"/>
</dbReference>
<accession>A0ABQ4UWY6</accession>
<protein>
    <recommendedName>
        <fullName evidence="11">DUF2029 domain-containing protein</fullName>
    </recommendedName>
</protein>
<keyword evidence="4 8" id="KW-0812">Transmembrane</keyword>
<comment type="caution">
    <text evidence="9">The sequence shown here is derived from an EMBL/GenBank/DDBJ whole genome shotgun (WGS) entry which is preliminary data.</text>
</comment>
<feature type="transmembrane region" description="Helical" evidence="8">
    <location>
        <begin position="7"/>
        <end position="28"/>
    </location>
</feature>
<reference evidence="9" key="2">
    <citation type="submission" date="2021-08" db="EMBL/GenBank/DDBJ databases">
        <authorList>
            <person name="Tani A."/>
            <person name="Ola A."/>
            <person name="Ogura Y."/>
            <person name="Katsura K."/>
            <person name="Hayashi T."/>
        </authorList>
    </citation>
    <scope>NUCLEOTIDE SEQUENCE</scope>
    <source>
        <strain evidence="9">DSM 14458</strain>
    </source>
</reference>
<keyword evidence="10" id="KW-1185">Reference proteome</keyword>
<proteinExistence type="inferred from homology"/>
<evidence type="ECO:0000313" key="9">
    <source>
        <dbReference type="EMBL" id="GJE76826.1"/>
    </source>
</evidence>
<feature type="transmembrane region" description="Helical" evidence="8">
    <location>
        <begin position="262"/>
        <end position="282"/>
    </location>
</feature>
<dbReference type="Pfam" id="PF09594">
    <property type="entry name" value="GT87"/>
    <property type="match status" value="1"/>
</dbReference>
<evidence type="ECO:0000256" key="3">
    <source>
        <dbReference type="ARBA" id="ARBA00022679"/>
    </source>
</evidence>
<feature type="transmembrane region" description="Helical" evidence="8">
    <location>
        <begin position="336"/>
        <end position="355"/>
    </location>
</feature>
<evidence type="ECO:0008006" key="11">
    <source>
        <dbReference type="Google" id="ProtNLM"/>
    </source>
</evidence>
<reference evidence="9" key="1">
    <citation type="journal article" date="2021" name="Front. Microbiol.">
        <title>Comprehensive Comparative Genomics and Phenotyping of Methylobacterium Species.</title>
        <authorList>
            <person name="Alessa O."/>
            <person name="Ogura Y."/>
            <person name="Fujitani Y."/>
            <person name="Takami H."/>
            <person name="Hayashi T."/>
            <person name="Sahin N."/>
            <person name="Tani A."/>
        </authorList>
    </citation>
    <scope>NUCLEOTIDE SEQUENCE</scope>
    <source>
        <strain evidence="9">DSM 14458</strain>
    </source>
</reference>
<feature type="transmembrane region" description="Helical" evidence="8">
    <location>
        <begin position="367"/>
        <end position="387"/>
    </location>
</feature>
<comment type="subcellular location">
    <subcellularLocation>
        <location evidence="1">Cell membrane</location>
        <topology evidence="1">Multi-pass membrane protein</topology>
    </subcellularLocation>
</comment>
<keyword evidence="6 8" id="KW-0472">Membrane</keyword>
<name>A0ABQ4UWY6_9HYPH</name>
<sequence>MFHEKLATPFVTRAFIVAVVAVILTWAARLSGLLPRLDLTDFNVLHIAGQMVWRGDIADAYHLPNLLRVMRELTGQEALLPWAYPPPFNLVMALFAPLPIGLAFLLFIGATLIAFLLVLRRISGLLFPAVILALFPSLMLTIACGQNGFLTGTLIGLTCLGLLQQRGSAGLPLGLMVIKPHLAVGLAAGALVMRRWTCLAAAVGTTLLASGIATLVLGPTIWSAFLRGANEASANLAAGHYPLYRMISVYAWLRSSGVPATLALLAQSAVAVTAVGFVLFAVRKRLPQRQIIGIAVMAGLLMSPYAYDYDLPIYGIGFALLLPDLLGRARRHEQALLFGLGWGSSAYGFIIQTLNGGVAGWHPPSPISLSLAGPMLIALLALIWIFLRREPARAIAGAPSPQTLASPPVQTA</sequence>
<evidence type="ECO:0000256" key="5">
    <source>
        <dbReference type="ARBA" id="ARBA00022989"/>
    </source>
</evidence>
<organism evidence="9 10">
    <name type="scientific">Methylorubrum suomiense</name>
    <dbReference type="NCBI Taxonomy" id="144191"/>
    <lineage>
        <taxon>Bacteria</taxon>
        <taxon>Pseudomonadati</taxon>
        <taxon>Pseudomonadota</taxon>
        <taxon>Alphaproteobacteria</taxon>
        <taxon>Hyphomicrobiales</taxon>
        <taxon>Methylobacteriaceae</taxon>
        <taxon>Methylorubrum</taxon>
    </lineage>
</organism>
<evidence type="ECO:0000256" key="1">
    <source>
        <dbReference type="ARBA" id="ARBA00004651"/>
    </source>
</evidence>
<gene>
    <name evidence="9" type="ORF">BGCPKDLD_3425</name>
</gene>
<feature type="transmembrane region" description="Helical" evidence="8">
    <location>
        <begin position="169"/>
        <end position="192"/>
    </location>
</feature>
<comment type="similarity">
    <text evidence="7">Belongs to the glycosyltransferase 87 family.</text>
</comment>
<evidence type="ECO:0000256" key="6">
    <source>
        <dbReference type="ARBA" id="ARBA00023136"/>
    </source>
</evidence>
<keyword evidence="3" id="KW-0808">Transferase</keyword>